<feature type="region of interest" description="Disordered" evidence="1">
    <location>
        <begin position="120"/>
        <end position="153"/>
    </location>
</feature>
<dbReference type="AlphaFoldDB" id="A0A5J5EUC5"/>
<organism evidence="2 3">
    <name type="scientific">Sphaerosporella brunnea</name>
    <dbReference type="NCBI Taxonomy" id="1250544"/>
    <lineage>
        <taxon>Eukaryota</taxon>
        <taxon>Fungi</taxon>
        <taxon>Dikarya</taxon>
        <taxon>Ascomycota</taxon>
        <taxon>Pezizomycotina</taxon>
        <taxon>Pezizomycetes</taxon>
        <taxon>Pezizales</taxon>
        <taxon>Pyronemataceae</taxon>
        <taxon>Sphaerosporella</taxon>
    </lineage>
</organism>
<reference evidence="2 3" key="1">
    <citation type="submission" date="2019-09" db="EMBL/GenBank/DDBJ databases">
        <title>Draft genome of the ectomycorrhizal ascomycete Sphaerosporella brunnea.</title>
        <authorList>
            <consortium name="DOE Joint Genome Institute"/>
            <person name="Benucci G.M."/>
            <person name="Marozzi G."/>
            <person name="Antonielli L."/>
            <person name="Sanchez S."/>
            <person name="Marco P."/>
            <person name="Wang X."/>
            <person name="Falini L.B."/>
            <person name="Barry K."/>
            <person name="Haridas S."/>
            <person name="Lipzen A."/>
            <person name="Labutti K."/>
            <person name="Grigoriev I.V."/>
            <person name="Murat C."/>
            <person name="Martin F."/>
            <person name="Albertini E."/>
            <person name="Donnini D."/>
            <person name="Bonito G."/>
        </authorList>
    </citation>
    <scope>NUCLEOTIDE SEQUENCE [LARGE SCALE GENOMIC DNA]</scope>
    <source>
        <strain evidence="2 3">Sb_GMNB300</strain>
    </source>
</reference>
<name>A0A5J5EUC5_9PEZI</name>
<evidence type="ECO:0000256" key="1">
    <source>
        <dbReference type="SAM" id="MobiDB-lite"/>
    </source>
</evidence>
<proteinExistence type="predicted"/>
<protein>
    <submittedName>
        <fullName evidence="2">Uncharacterized protein</fullName>
    </submittedName>
</protein>
<accession>A0A5J5EUC5</accession>
<keyword evidence="3" id="KW-1185">Reference proteome</keyword>
<feature type="compositionally biased region" description="Polar residues" evidence="1">
    <location>
        <begin position="125"/>
        <end position="140"/>
    </location>
</feature>
<evidence type="ECO:0000313" key="3">
    <source>
        <dbReference type="Proteomes" id="UP000326924"/>
    </source>
</evidence>
<dbReference type="Proteomes" id="UP000326924">
    <property type="component" value="Unassembled WGS sequence"/>
</dbReference>
<gene>
    <name evidence="2" type="ORF">FN846DRAFT_891174</name>
</gene>
<comment type="caution">
    <text evidence="2">The sequence shown here is derived from an EMBL/GenBank/DDBJ whole genome shotgun (WGS) entry which is preliminary data.</text>
</comment>
<evidence type="ECO:0000313" key="2">
    <source>
        <dbReference type="EMBL" id="KAA8903344.1"/>
    </source>
</evidence>
<dbReference type="InParanoid" id="A0A5J5EUC5"/>
<dbReference type="EMBL" id="VXIS01000119">
    <property type="protein sequence ID" value="KAA8903344.1"/>
    <property type="molecule type" value="Genomic_DNA"/>
</dbReference>
<sequence>MALNRTKEIVAIRLGQTIRQSPTTGSLCNFRPLLKHKYCVHNLCPDNTHHRAKQQPLNPSSKSPSSRRLCCLSIWDYASSNYINKTDNGQNMPQHTIPAAPADAAIVDPATMRAVNDADNVADNTNGANLATTESGNVYDNTDGDNSDPSIPKPGDIGYSTYMVDMGLFCLDIALPNIVIN</sequence>